<keyword evidence="2" id="KW-1185">Reference proteome</keyword>
<comment type="caution">
    <text evidence="1">The sequence shown here is derived from an EMBL/GenBank/DDBJ whole genome shotgun (WGS) entry which is preliminary data.</text>
</comment>
<dbReference type="AlphaFoldDB" id="A0A4R2H7X6"/>
<gene>
    <name evidence="1" type="ORF">EV652_110325</name>
</gene>
<name>A0A4R2H7X6_9ACTN</name>
<sequence length="149" mass="16849">MGEKFDRVLGKEGDAGRYRQRLTEVVERWRSPYSHGGFEKGHGATIYLHTPGVNAAIPVGLNQVRSSPMFSFIPATETHITEVFELFDEIFRSLLAQAREENDFAGLLEFFEYRQAMIDNMGLLPRCSRTFAEIPGLSPCCVMTPPFTK</sequence>
<protein>
    <submittedName>
        <fullName evidence="1">Uncharacterized protein</fullName>
    </submittedName>
</protein>
<accession>A0A4R2H7X6</accession>
<dbReference type="EMBL" id="SLWN01000010">
    <property type="protein sequence ID" value="TCO22339.1"/>
    <property type="molecule type" value="Genomic_DNA"/>
</dbReference>
<dbReference type="OrthoDB" id="6057847at2"/>
<reference evidence="1 2" key="1">
    <citation type="journal article" date="2015" name="Stand. Genomic Sci.">
        <title>Genomic Encyclopedia of Bacterial and Archaeal Type Strains, Phase III: the genomes of soil and plant-associated and newly described type strains.</title>
        <authorList>
            <person name="Whitman W.B."/>
            <person name="Woyke T."/>
            <person name="Klenk H.P."/>
            <person name="Zhou Y."/>
            <person name="Lilburn T.G."/>
            <person name="Beck B.J."/>
            <person name="De Vos P."/>
            <person name="Vandamme P."/>
            <person name="Eisen J.A."/>
            <person name="Garrity G."/>
            <person name="Hugenholtz P."/>
            <person name="Kyrpides N.C."/>
        </authorList>
    </citation>
    <scope>NUCLEOTIDE SEQUENCE [LARGE SCALE GENOMIC DNA]</scope>
    <source>
        <strain evidence="1 2">VKM Ac-2572</strain>
    </source>
</reference>
<organism evidence="1 2">
    <name type="scientific">Kribbella steppae</name>
    <dbReference type="NCBI Taxonomy" id="2512223"/>
    <lineage>
        <taxon>Bacteria</taxon>
        <taxon>Bacillati</taxon>
        <taxon>Actinomycetota</taxon>
        <taxon>Actinomycetes</taxon>
        <taxon>Propionibacteriales</taxon>
        <taxon>Kribbellaceae</taxon>
        <taxon>Kribbella</taxon>
    </lineage>
</organism>
<evidence type="ECO:0000313" key="2">
    <source>
        <dbReference type="Proteomes" id="UP000294508"/>
    </source>
</evidence>
<evidence type="ECO:0000313" key="1">
    <source>
        <dbReference type="EMBL" id="TCO22339.1"/>
    </source>
</evidence>
<dbReference type="RefSeq" id="WP_132212445.1">
    <property type="nucleotide sequence ID" value="NZ_SLWN01000010.1"/>
</dbReference>
<proteinExistence type="predicted"/>
<dbReference type="Proteomes" id="UP000294508">
    <property type="component" value="Unassembled WGS sequence"/>
</dbReference>